<dbReference type="EMBL" id="JWZX01003407">
    <property type="protein sequence ID" value="KOO20847.1"/>
    <property type="molecule type" value="Genomic_DNA"/>
</dbReference>
<keyword evidence="1" id="KW-0472">Membrane</keyword>
<sequence>MIAAIPVLHVPPLLAPLPVTSVRYSIVCASASIDQALINREIAKTIEYLNELDSEALPSLRETIEELQLAKRCLQERTQTGFADGALRPVASPSPPMVTKTNGAVSAFAASRSPSLIAPNFQPALLLPKKGTLLVVAAFQKVIRTALTIAVLLGAVMLQIATVLQDAMLQMATAGATFGSYLPPFSGALLAWLAIRRSLVLASYEHSALLAVFVASSVVQMLKPARAVAATPLLFLVLLGVLPGPLRLLMAADPPMALSATMSWAGAFLQLPFDLFSLAVVNSMVAVTRALSI</sequence>
<comment type="caution">
    <text evidence="2">The sequence shown here is derived from an EMBL/GenBank/DDBJ whole genome shotgun (WGS) entry which is preliminary data.</text>
</comment>
<keyword evidence="1" id="KW-0812">Transmembrane</keyword>
<dbReference type="AlphaFoldDB" id="A0A0M0J3D9"/>
<feature type="transmembrane region" description="Helical" evidence="1">
    <location>
        <begin position="233"/>
        <end position="252"/>
    </location>
</feature>
<evidence type="ECO:0000313" key="3">
    <source>
        <dbReference type="Proteomes" id="UP000037460"/>
    </source>
</evidence>
<feature type="transmembrane region" description="Helical" evidence="1">
    <location>
        <begin position="176"/>
        <end position="195"/>
    </location>
</feature>
<evidence type="ECO:0000256" key="1">
    <source>
        <dbReference type="SAM" id="Phobius"/>
    </source>
</evidence>
<proteinExistence type="predicted"/>
<reference evidence="3" key="1">
    <citation type="journal article" date="2015" name="PLoS Genet.">
        <title>Genome Sequence and Transcriptome Analyses of Chrysochromulina tobin: Metabolic Tools for Enhanced Algal Fitness in the Prominent Order Prymnesiales (Haptophyceae).</title>
        <authorList>
            <person name="Hovde B.T."/>
            <person name="Deodato C.R."/>
            <person name="Hunsperger H.M."/>
            <person name="Ryken S.A."/>
            <person name="Yost W."/>
            <person name="Jha R.K."/>
            <person name="Patterson J."/>
            <person name="Monnat R.J. Jr."/>
            <person name="Barlow S.B."/>
            <person name="Starkenburg S.R."/>
            <person name="Cattolico R.A."/>
        </authorList>
    </citation>
    <scope>NUCLEOTIDE SEQUENCE</scope>
    <source>
        <strain evidence="3">CCMP291</strain>
    </source>
</reference>
<accession>A0A0M0J3D9</accession>
<evidence type="ECO:0000313" key="2">
    <source>
        <dbReference type="EMBL" id="KOO20847.1"/>
    </source>
</evidence>
<protein>
    <submittedName>
        <fullName evidence="2">Uncharacterized protein</fullName>
    </submittedName>
</protein>
<keyword evidence="1" id="KW-1133">Transmembrane helix</keyword>
<feature type="transmembrane region" description="Helical" evidence="1">
    <location>
        <begin position="264"/>
        <end position="287"/>
    </location>
</feature>
<name>A0A0M0J3D9_9EUKA</name>
<gene>
    <name evidence="2" type="ORF">Ctob_000129</name>
</gene>
<feature type="transmembrane region" description="Helical" evidence="1">
    <location>
        <begin position="142"/>
        <end position="164"/>
    </location>
</feature>
<organism evidence="2 3">
    <name type="scientific">Chrysochromulina tobinii</name>
    <dbReference type="NCBI Taxonomy" id="1460289"/>
    <lineage>
        <taxon>Eukaryota</taxon>
        <taxon>Haptista</taxon>
        <taxon>Haptophyta</taxon>
        <taxon>Prymnesiophyceae</taxon>
        <taxon>Prymnesiales</taxon>
        <taxon>Chrysochromulinaceae</taxon>
        <taxon>Chrysochromulina</taxon>
    </lineage>
</organism>
<keyword evidence="3" id="KW-1185">Reference proteome</keyword>
<dbReference type="Proteomes" id="UP000037460">
    <property type="component" value="Unassembled WGS sequence"/>
</dbReference>